<organism evidence="6 7">
    <name type="scientific">Saccharopolyspora ipomoeae</name>
    <dbReference type="NCBI Taxonomy" id="3042027"/>
    <lineage>
        <taxon>Bacteria</taxon>
        <taxon>Bacillati</taxon>
        <taxon>Actinomycetota</taxon>
        <taxon>Actinomycetes</taxon>
        <taxon>Pseudonocardiales</taxon>
        <taxon>Pseudonocardiaceae</taxon>
        <taxon>Saccharopolyspora</taxon>
    </lineage>
</organism>
<dbReference type="PROSITE" id="PS50977">
    <property type="entry name" value="HTH_TETR_2"/>
    <property type="match status" value="1"/>
</dbReference>
<gene>
    <name evidence="6" type="ORF">QFW96_02650</name>
</gene>
<proteinExistence type="predicted"/>
<evidence type="ECO:0000256" key="1">
    <source>
        <dbReference type="ARBA" id="ARBA00023015"/>
    </source>
</evidence>
<reference evidence="6 7" key="1">
    <citation type="submission" date="2023-04" db="EMBL/GenBank/DDBJ databases">
        <title>Draft genome sequence of Saccharopolyspora sp. TS4A08 isolated from sweet potato rhizospheric soil.</title>
        <authorList>
            <person name="Suksaard P."/>
            <person name="Duangmal K."/>
        </authorList>
    </citation>
    <scope>NUCLEOTIDE SEQUENCE [LARGE SCALE GENOMIC DNA]</scope>
    <source>
        <strain evidence="6 7">TS4A08</strain>
    </source>
</reference>
<dbReference type="InterPro" id="IPR036271">
    <property type="entry name" value="Tet_transcr_reg_TetR-rel_C_sf"/>
</dbReference>
<protein>
    <submittedName>
        <fullName evidence="6">WHG domain-containing protein</fullName>
    </submittedName>
</protein>
<evidence type="ECO:0000256" key="2">
    <source>
        <dbReference type="ARBA" id="ARBA00023125"/>
    </source>
</evidence>
<dbReference type="SUPFAM" id="SSF46689">
    <property type="entry name" value="Homeodomain-like"/>
    <property type="match status" value="1"/>
</dbReference>
<keyword evidence="7" id="KW-1185">Reference proteome</keyword>
<name>A0ABT6PHR2_9PSEU</name>
<evidence type="ECO:0000313" key="6">
    <source>
        <dbReference type="EMBL" id="MDI2027489.1"/>
    </source>
</evidence>
<dbReference type="Proteomes" id="UP001237595">
    <property type="component" value="Unassembled WGS sequence"/>
</dbReference>
<dbReference type="PANTHER" id="PTHR30055">
    <property type="entry name" value="HTH-TYPE TRANSCRIPTIONAL REGULATOR RUTR"/>
    <property type="match status" value="1"/>
</dbReference>
<keyword evidence="2 4" id="KW-0238">DNA-binding</keyword>
<dbReference type="EMBL" id="JASAOF010000001">
    <property type="protein sequence ID" value="MDI2027489.1"/>
    <property type="molecule type" value="Genomic_DNA"/>
</dbReference>
<dbReference type="Gene3D" id="1.10.357.10">
    <property type="entry name" value="Tetracycline Repressor, domain 2"/>
    <property type="match status" value="1"/>
</dbReference>
<evidence type="ECO:0000256" key="3">
    <source>
        <dbReference type="ARBA" id="ARBA00023163"/>
    </source>
</evidence>
<feature type="DNA-binding region" description="H-T-H motif" evidence="4">
    <location>
        <begin position="32"/>
        <end position="51"/>
    </location>
</feature>
<accession>A0ABT6PHR2</accession>
<dbReference type="SUPFAM" id="SSF48498">
    <property type="entry name" value="Tetracyclin repressor-like, C-terminal domain"/>
    <property type="match status" value="1"/>
</dbReference>
<sequence length="195" mass="21458">MPRPRTHDEKLRDRLLEEAGRRLAEEGPTSLSLRRLAADAGTSTSAVYSLFGGKSELIRAVFLEASRRFGERLATVETSDDPADDLRRLGLAYREFAVANPNLYAVLFSRPMPDFEPDEDAKRESLGNFTPLAEMVGTAIEKGVVEGEPGTVAMGLWAIVHGLVTLELQGNLPEGLDPAAQYEEVMMRTLRGWLA</sequence>
<dbReference type="InterPro" id="IPR009057">
    <property type="entry name" value="Homeodomain-like_sf"/>
</dbReference>
<dbReference type="PANTHER" id="PTHR30055:SF209">
    <property type="entry name" value="POSSIBLE TRANSCRIPTIONAL REGULATORY PROTEIN (PROBABLY TETR-FAMILY)"/>
    <property type="match status" value="1"/>
</dbReference>
<evidence type="ECO:0000313" key="7">
    <source>
        <dbReference type="Proteomes" id="UP001237595"/>
    </source>
</evidence>
<dbReference type="RefSeq" id="WP_281453847.1">
    <property type="nucleotide sequence ID" value="NZ_JASAOF010000001.1"/>
</dbReference>
<evidence type="ECO:0000259" key="5">
    <source>
        <dbReference type="PROSITE" id="PS50977"/>
    </source>
</evidence>
<comment type="caution">
    <text evidence="6">The sequence shown here is derived from an EMBL/GenBank/DDBJ whole genome shotgun (WGS) entry which is preliminary data.</text>
</comment>
<dbReference type="InterPro" id="IPR001647">
    <property type="entry name" value="HTH_TetR"/>
</dbReference>
<keyword evidence="3" id="KW-0804">Transcription</keyword>
<dbReference type="Pfam" id="PF00440">
    <property type="entry name" value="TetR_N"/>
    <property type="match status" value="1"/>
</dbReference>
<dbReference type="InterPro" id="IPR025996">
    <property type="entry name" value="MT1864/Rv1816-like_C"/>
</dbReference>
<dbReference type="InterPro" id="IPR050109">
    <property type="entry name" value="HTH-type_TetR-like_transc_reg"/>
</dbReference>
<feature type="domain" description="HTH tetR-type" evidence="5">
    <location>
        <begin position="9"/>
        <end position="69"/>
    </location>
</feature>
<evidence type="ECO:0000256" key="4">
    <source>
        <dbReference type="PROSITE-ProRule" id="PRU00335"/>
    </source>
</evidence>
<keyword evidence="1" id="KW-0805">Transcription regulation</keyword>
<dbReference type="Pfam" id="PF13305">
    <property type="entry name" value="TetR_C_33"/>
    <property type="match status" value="1"/>
</dbReference>